<dbReference type="CDD" id="cd08891">
    <property type="entry name" value="SRPBCC_CalC"/>
    <property type="match status" value="1"/>
</dbReference>
<name>A0A939J287_9HYPH</name>
<comment type="similarity">
    <text evidence="1">Belongs to the AHA1 family.</text>
</comment>
<evidence type="ECO:0000256" key="1">
    <source>
        <dbReference type="ARBA" id="ARBA00006817"/>
    </source>
</evidence>
<accession>A0A939J287</accession>
<evidence type="ECO:0000313" key="4">
    <source>
        <dbReference type="Proteomes" id="UP000664096"/>
    </source>
</evidence>
<proteinExistence type="inferred from homology"/>
<evidence type="ECO:0000313" key="3">
    <source>
        <dbReference type="EMBL" id="MBN9669282.1"/>
    </source>
</evidence>
<comment type="caution">
    <text evidence="3">The sequence shown here is derived from an EMBL/GenBank/DDBJ whole genome shotgun (WGS) entry which is preliminary data.</text>
</comment>
<dbReference type="InterPro" id="IPR023393">
    <property type="entry name" value="START-like_dom_sf"/>
</dbReference>
<dbReference type="InterPro" id="IPR013538">
    <property type="entry name" value="ASHA1/2-like_C"/>
</dbReference>
<reference evidence="3" key="1">
    <citation type="submission" date="2020-12" db="EMBL/GenBank/DDBJ databases">
        <title>Oil enriched cultivation method for isolating marine PHA-producing bacteria.</title>
        <authorList>
            <person name="Zheng W."/>
            <person name="Yu S."/>
            <person name="Huang Y."/>
        </authorList>
    </citation>
    <scope>NUCLEOTIDE SEQUENCE</scope>
    <source>
        <strain evidence="3">SY-2-12</strain>
    </source>
</reference>
<dbReference type="EMBL" id="JAEKJZ010000001">
    <property type="protein sequence ID" value="MBN9669282.1"/>
    <property type="molecule type" value="Genomic_DNA"/>
</dbReference>
<sequence length="161" mass="18215">MSQDQECRVDGLLDLPREQAFSLFVDRPGLWWSSPFREHGRGDSGTGVEVGIEPFAGGACYEIDGEGRRRIWGTVLSIEAPLFIRLAWQVTQDGEQIADPGTASRVMVNFRQAGELTRLEIVHNEFLRHGEEGTEYAGRMRQTDGWPRILRQLQDAARRMA</sequence>
<dbReference type="Proteomes" id="UP000664096">
    <property type="component" value="Unassembled WGS sequence"/>
</dbReference>
<feature type="domain" description="Activator of Hsp90 ATPase homologue 1/2-like C-terminal" evidence="2">
    <location>
        <begin position="15"/>
        <end position="156"/>
    </location>
</feature>
<dbReference type="SUPFAM" id="SSF55961">
    <property type="entry name" value="Bet v1-like"/>
    <property type="match status" value="1"/>
</dbReference>
<evidence type="ECO:0000259" key="2">
    <source>
        <dbReference type="Pfam" id="PF08327"/>
    </source>
</evidence>
<dbReference type="Pfam" id="PF08327">
    <property type="entry name" value="AHSA1"/>
    <property type="match status" value="1"/>
</dbReference>
<dbReference type="RefSeq" id="WP_207138857.1">
    <property type="nucleotide sequence ID" value="NZ_JAEKJZ010000001.1"/>
</dbReference>
<dbReference type="AlphaFoldDB" id="A0A939J287"/>
<dbReference type="Gene3D" id="3.30.530.20">
    <property type="match status" value="1"/>
</dbReference>
<protein>
    <submittedName>
        <fullName evidence="3">SRPBCC family protein</fullName>
    </submittedName>
</protein>
<organism evidence="3 4">
    <name type="scientific">Roseibium aggregatum</name>
    <dbReference type="NCBI Taxonomy" id="187304"/>
    <lineage>
        <taxon>Bacteria</taxon>
        <taxon>Pseudomonadati</taxon>
        <taxon>Pseudomonadota</taxon>
        <taxon>Alphaproteobacteria</taxon>
        <taxon>Hyphomicrobiales</taxon>
        <taxon>Stappiaceae</taxon>
        <taxon>Roseibium</taxon>
    </lineage>
</organism>
<gene>
    <name evidence="3" type="ORF">JF539_02955</name>
</gene>